<dbReference type="Gene3D" id="2.60.40.420">
    <property type="entry name" value="Cupredoxins - blue copper proteins"/>
    <property type="match status" value="2"/>
</dbReference>
<accession>A0A8S0WH73</accession>
<comment type="caution">
    <text evidence="3">The sequence shown here is derived from an EMBL/GenBank/DDBJ whole genome shotgun (WGS) entry which is preliminary data.</text>
</comment>
<evidence type="ECO:0000313" key="4">
    <source>
        <dbReference type="Proteomes" id="UP000467700"/>
    </source>
</evidence>
<protein>
    <recommendedName>
        <fullName evidence="5">Cupredoxin</fullName>
    </recommendedName>
</protein>
<dbReference type="AlphaFoldDB" id="A0A8S0WH73"/>
<keyword evidence="4" id="KW-1185">Reference proteome</keyword>
<sequence length="345" mass="34951">MISFAVALALATIPSALGATFEVQVGANGLTYTPEFVNAVPGDIVNFTFSPKNHTVTQSSFDTPCVAAAGGARTGFIPVAPGTSPLPVRQFIVPESTAPIWFYCGQTAPVSHCGSGMVFAINPPAEGDPQSFSAFKARAQGQAAPTDTTPPASTTTPPATSTAAPPTGTQATEHKIVVGGPNGELTFTPSNIAAAVGDTVLFEFHPKNHTVTQSSFAQPCSPFASAAGAPGFRSGFQFVALDATEFPTFSLLINDTEPIWGYCGQRSPISHCGAGMVFAINAVESGDNNFAAFQAAARRAEGGSASTGTPSATTSPAPTGGALSTRASVGLTAGLVVLGFVATFL</sequence>
<dbReference type="InterPro" id="IPR052953">
    <property type="entry name" value="Ser-rich/MCO-related"/>
</dbReference>
<feature type="compositionally biased region" description="Low complexity" evidence="1">
    <location>
        <begin position="139"/>
        <end position="170"/>
    </location>
</feature>
<dbReference type="PANTHER" id="PTHR34883:SF15">
    <property type="entry name" value="EXTRACELLULAR SERINE-RICH PROTEIN"/>
    <property type="match status" value="1"/>
</dbReference>
<name>A0A8S0WH73_CYCAE</name>
<gene>
    <name evidence="3" type="ORF">AAE3_LOCUS11602</name>
</gene>
<reference evidence="3 4" key="1">
    <citation type="submission" date="2020-01" db="EMBL/GenBank/DDBJ databases">
        <authorList>
            <person name="Gupta K D."/>
        </authorList>
    </citation>
    <scope>NUCLEOTIDE SEQUENCE [LARGE SCALE GENOMIC DNA]</scope>
</reference>
<dbReference type="PANTHER" id="PTHR34883">
    <property type="entry name" value="SERINE-RICH PROTEIN, PUTATIVE-RELATED-RELATED"/>
    <property type="match status" value="1"/>
</dbReference>
<dbReference type="SUPFAM" id="SSF49503">
    <property type="entry name" value="Cupredoxins"/>
    <property type="match status" value="2"/>
</dbReference>
<evidence type="ECO:0000313" key="3">
    <source>
        <dbReference type="EMBL" id="CAA7269420.1"/>
    </source>
</evidence>
<keyword evidence="2" id="KW-0732">Signal</keyword>
<feature type="signal peptide" evidence="2">
    <location>
        <begin position="1"/>
        <end position="18"/>
    </location>
</feature>
<dbReference type="InterPro" id="IPR008972">
    <property type="entry name" value="Cupredoxin"/>
</dbReference>
<organism evidence="3 4">
    <name type="scientific">Cyclocybe aegerita</name>
    <name type="common">Black poplar mushroom</name>
    <name type="synonym">Agrocybe aegerita</name>
    <dbReference type="NCBI Taxonomy" id="1973307"/>
    <lineage>
        <taxon>Eukaryota</taxon>
        <taxon>Fungi</taxon>
        <taxon>Dikarya</taxon>
        <taxon>Basidiomycota</taxon>
        <taxon>Agaricomycotina</taxon>
        <taxon>Agaricomycetes</taxon>
        <taxon>Agaricomycetidae</taxon>
        <taxon>Agaricales</taxon>
        <taxon>Agaricineae</taxon>
        <taxon>Bolbitiaceae</taxon>
        <taxon>Cyclocybe</taxon>
    </lineage>
</organism>
<dbReference type="CDD" id="cd00920">
    <property type="entry name" value="Cupredoxin"/>
    <property type="match status" value="2"/>
</dbReference>
<proteinExistence type="predicted"/>
<dbReference type="EMBL" id="CACVBS010000078">
    <property type="protein sequence ID" value="CAA7269420.1"/>
    <property type="molecule type" value="Genomic_DNA"/>
</dbReference>
<dbReference type="OrthoDB" id="1921208at2759"/>
<evidence type="ECO:0000256" key="2">
    <source>
        <dbReference type="SAM" id="SignalP"/>
    </source>
</evidence>
<evidence type="ECO:0000256" key="1">
    <source>
        <dbReference type="SAM" id="MobiDB-lite"/>
    </source>
</evidence>
<evidence type="ECO:0008006" key="5">
    <source>
        <dbReference type="Google" id="ProtNLM"/>
    </source>
</evidence>
<dbReference type="Proteomes" id="UP000467700">
    <property type="component" value="Unassembled WGS sequence"/>
</dbReference>
<feature type="chain" id="PRO_5035744328" description="Cupredoxin" evidence="2">
    <location>
        <begin position="19"/>
        <end position="345"/>
    </location>
</feature>
<feature type="region of interest" description="Disordered" evidence="1">
    <location>
        <begin position="137"/>
        <end position="170"/>
    </location>
</feature>